<accession>A0A1G9JIC8</accession>
<proteinExistence type="predicted"/>
<dbReference type="Proteomes" id="UP000199155">
    <property type="component" value="Unassembled WGS sequence"/>
</dbReference>
<keyword evidence="2" id="KW-1185">Reference proteome</keyword>
<sequence>MSDLYELQLSLDFPSDLSDDELGSLCWHLGAEDHKPLADPDDPDNWPLLCYRGPATRIGGLVTGDLQRGRRGWSLTVRQEVHPDGFSLLESLLIWLGARTTTIGTVGSLRFLEDHVPDLFIAEAGSITRVMLKQQQAEATLLPSE</sequence>
<protein>
    <submittedName>
        <fullName evidence="1">Uncharacterized protein</fullName>
    </submittedName>
</protein>
<organism evidence="1 2">
    <name type="scientific">Streptomyces indicus</name>
    <dbReference type="NCBI Taxonomy" id="417292"/>
    <lineage>
        <taxon>Bacteria</taxon>
        <taxon>Bacillati</taxon>
        <taxon>Actinomycetota</taxon>
        <taxon>Actinomycetes</taxon>
        <taxon>Kitasatosporales</taxon>
        <taxon>Streptomycetaceae</taxon>
        <taxon>Streptomyces</taxon>
    </lineage>
</organism>
<reference evidence="1 2" key="1">
    <citation type="submission" date="2016-10" db="EMBL/GenBank/DDBJ databases">
        <authorList>
            <person name="de Groot N.N."/>
        </authorList>
    </citation>
    <scope>NUCLEOTIDE SEQUENCE [LARGE SCALE GENOMIC DNA]</scope>
    <source>
        <strain evidence="1 2">CGMCC 4.5727</strain>
    </source>
</reference>
<evidence type="ECO:0000313" key="2">
    <source>
        <dbReference type="Proteomes" id="UP000199155"/>
    </source>
</evidence>
<dbReference type="OrthoDB" id="4171745at2"/>
<dbReference type="AlphaFoldDB" id="A0A1G9JIC8"/>
<gene>
    <name evidence="1" type="ORF">SAMN05421806_1315</name>
</gene>
<dbReference type="EMBL" id="FNFF01000031">
    <property type="protein sequence ID" value="SDL36833.1"/>
    <property type="molecule type" value="Genomic_DNA"/>
</dbReference>
<name>A0A1G9JIC8_9ACTN</name>
<dbReference type="RefSeq" id="WP_093618077.1">
    <property type="nucleotide sequence ID" value="NZ_FNFF01000031.1"/>
</dbReference>
<evidence type="ECO:0000313" key="1">
    <source>
        <dbReference type="EMBL" id="SDL36833.1"/>
    </source>
</evidence>